<comment type="caution">
    <text evidence="3">The sequence shown here is derived from an EMBL/GenBank/DDBJ whole genome shotgun (WGS) entry which is preliminary data.</text>
</comment>
<evidence type="ECO:0000313" key="3">
    <source>
        <dbReference type="EMBL" id="MCA5004469.1"/>
    </source>
</evidence>
<accession>A0ABS7Z6X2</accession>
<feature type="chain" id="PRO_5045522450" evidence="1">
    <location>
        <begin position="21"/>
        <end position="223"/>
    </location>
</feature>
<evidence type="ECO:0000313" key="4">
    <source>
        <dbReference type="Proteomes" id="UP001165302"/>
    </source>
</evidence>
<reference evidence="3" key="1">
    <citation type="submission" date="2020-10" db="EMBL/GenBank/DDBJ databases">
        <authorList>
            <person name="Lu T."/>
            <person name="Wang Q."/>
            <person name="Han X."/>
        </authorList>
    </citation>
    <scope>NUCLEOTIDE SEQUENCE</scope>
    <source>
        <strain evidence="3">WQ 366</strain>
    </source>
</reference>
<sequence>MYFKLVLSFALLVFSSNVFGQISYGVKAGVNFPKFTLLEPVFIMDGDEFVGFDGDKQESVETKAVTNFYITGFTSIMLSNRIALEPGITLEGRGGKIPGNDYEANYMFVGVPLAVSYYLPMNFGGDVVISAGGHYGLNFGGTYKGVVDITDPENPIIDETDISYGRYEDFRKDDYGLNFGLGYKFNNGILINTSYTLGLRNLGTVRNEELKSRGFSFGIGYQF</sequence>
<dbReference type="Proteomes" id="UP001165302">
    <property type="component" value="Unassembled WGS sequence"/>
</dbReference>
<name>A0ABS7Z6X2_9SPHI</name>
<keyword evidence="1" id="KW-0732">Signal</keyword>
<dbReference type="RefSeq" id="WP_225551829.1">
    <property type="nucleotide sequence ID" value="NZ_JADEYP010000006.1"/>
</dbReference>
<proteinExistence type="predicted"/>
<protein>
    <submittedName>
        <fullName evidence="3">PorT family protein</fullName>
    </submittedName>
</protein>
<dbReference type="EMBL" id="JADEYP010000006">
    <property type="protein sequence ID" value="MCA5004469.1"/>
    <property type="molecule type" value="Genomic_DNA"/>
</dbReference>
<feature type="signal peptide" evidence="1">
    <location>
        <begin position="1"/>
        <end position="20"/>
    </location>
</feature>
<gene>
    <name evidence="3" type="ORF">IPZ78_04760</name>
</gene>
<keyword evidence="4" id="KW-1185">Reference proteome</keyword>
<dbReference type="InterPro" id="IPR025665">
    <property type="entry name" value="Beta-barrel_OMP_2"/>
</dbReference>
<organism evidence="3 4">
    <name type="scientific">Sphingobacterium bovistauri</name>
    <dbReference type="NCBI Taxonomy" id="2781959"/>
    <lineage>
        <taxon>Bacteria</taxon>
        <taxon>Pseudomonadati</taxon>
        <taxon>Bacteroidota</taxon>
        <taxon>Sphingobacteriia</taxon>
        <taxon>Sphingobacteriales</taxon>
        <taxon>Sphingobacteriaceae</taxon>
        <taxon>Sphingobacterium</taxon>
    </lineage>
</organism>
<dbReference type="Pfam" id="PF13568">
    <property type="entry name" value="OMP_b-brl_2"/>
    <property type="match status" value="1"/>
</dbReference>
<evidence type="ECO:0000259" key="2">
    <source>
        <dbReference type="Pfam" id="PF13568"/>
    </source>
</evidence>
<evidence type="ECO:0000256" key="1">
    <source>
        <dbReference type="SAM" id="SignalP"/>
    </source>
</evidence>
<feature type="domain" description="Outer membrane protein beta-barrel" evidence="2">
    <location>
        <begin position="21"/>
        <end position="202"/>
    </location>
</feature>